<gene>
    <name evidence="1" type="ORF">GCM10007111_24970</name>
</gene>
<accession>A0ABQ2DP94</accession>
<dbReference type="SUPFAM" id="SSF101386">
    <property type="entry name" value="all-alpha NTP pyrophosphatases"/>
    <property type="match status" value="1"/>
</dbReference>
<comment type="caution">
    <text evidence="1">The sequence shown here is derived from an EMBL/GenBank/DDBJ whole genome shotgun (WGS) entry which is preliminary data.</text>
</comment>
<evidence type="ECO:0000313" key="2">
    <source>
        <dbReference type="Proteomes" id="UP000634435"/>
    </source>
</evidence>
<dbReference type="Gene3D" id="1.10.4010.10">
    <property type="entry name" value="Type II deoxyuridine triphosphatase"/>
    <property type="match status" value="1"/>
</dbReference>
<dbReference type="InterPro" id="IPR014871">
    <property type="entry name" value="dUTPase/dCTP_pyrophosphatase"/>
</dbReference>
<evidence type="ECO:0000313" key="1">
    <source>
        <dbReference type="EMBL" id="GGJ61895.1"/>
    </source>
</evidence>
<keyword evidence="2" id="KW-1185">Reference proteome</keyword>
<name>A0ABQ2DP94_9BACI</name>
<sequence length="256" mass="29420">MPICKWCGEVQPLNLGTVKYFERDFICKKCSMSPNELGKVLAQEALDKSNIGGQTMNLNKLMPIQKRLDDHIKDEQNLHGQDLLDKKILSLQVELGELANEWRGFKFWKVDPKPRTKVICNQCSGDGKGFFSGKTWTGKKEICITCGGTGKLNHKNPLLEEYVDCLHFILSIGLDKNFTHMIFEPVKDQDKDITFQFNQLFKKIGDFHMYQTTGNFIAIKSLFVGLGEMLGFTWEQIEQAYLDKNKVNHERQENGY</sequence>
<organism evidence="1 2">
    <name type="scientific">Virgibacillus kapii</name>
    <dbReference type="NCBI Taxonomy" id="1638645"/>
    <lineage>
        <taxon>Bacteria</taxon>
        <taxon>Bacillati</taxon>
        <taxon>Bacillota</taxon>
        <taxon>Bacilli</taxon>
        <taxon>Bacillales</taxon>
        <taxon>Bacillaceae</taxon>
        <taxon>Virgibacillus</taxon>
    </lineage>
</organism>
<dbReference type="EMBL" id="BMPN01000003">
    <property type="protein sequence ID" value="GGJ61895.1"/>
    <property type="molecule type" value="Genomic_DNA"/>
</dbReference>
<dbReference type="Proteomes" id="UP000634435">
    <property type="component" value="Unassembled WGS sequence"/>
</dbReference>
<dbReference type="CDD" id="cd11527">
    <property type="entry name" value="NTP-PPase_dUTPase"/>
    <property type="match status" value="1"/>
</dbReference>
<reference evidence="2" key="1">
    <citation type="journal article" date="2019" name="Int. J. Syst. Evol. Microbiol.">
        <title>The Global Catalogue of Microorganisms (GCM) 10K type strain sequencing project: providing services to taxonomists for standard genome sequencing and annotation.</title>
        <authorList>
            <consortium name="The Broad Institute Genomics Platform"/>
            <consortium name="The Broad Institute Genome Sequencing Center for Infectious Disease"/>
            <person name="Wu L."/>
            <person name="Ma J."/>
        </authorList>
    </citation>
    <scope>NUCLEOTIDE SEQUENCE [LARGE SCALE GENOMIC DNA]</scope>
    <source>
        <strain evidence="2">JCM 30071</strain>
    </source>
</reference>
<dbReference type="Pfam" id="PF08761">
    <property type="entry name" value="dUTPase_2"/>
    <property type="match status" value="2"/>
</dbReference>
<protein>
    <submittedName>
        <fullName evidence="1">Uncharacterized protein</fullName>
    </submittedName>
</protein>
<dbReference type="RefSeq" id="WP_308696463.1">
    <property type="nucleotide sequence ID" value="NZ_BMPN01000003.1"/>
</dbReference>
<proteinExistence type="predicted"/>